<dbReference type="InterPro" id="IPR002104">
    <property type="entry name" value="Integrase_catalytic"/>
</dbReference>
<name>A0ABC8A3R8_LACLL</name>
<sequence>MATIRYRQRGVKKLWHYEIRDESGKSLAYQGGFKTKRMAQLTGSPIFQEIQKGTTLNSEMSLPQLYKQWYELKIEKSGRSKATLQKYLQYEQKIVEYLDFPLNVITPMLYQKQLNIIGKNVNRGFLSLMTNAVKKAIQMAKADKIFVEDFTIGVEYFLDKTEKSSSEKYLHKYSDITLVLETLRAEMDYKQSVVRYYLYLLFTTGMRPGELLALTWNHVDFENQLLFTDNRVNSSTLEVVAPKTKDSIRYVPVNHESIMVLKELRNEQMITNNELGLKNTHNYVFQHYGLKKEIPTNASCNKILKKVLNRLEIKPVITIYGARHTRATFLVTEGIPLDVTAKILGHSVEELTRTYRHLLSETRNIEFERIKQLL</sequence>
<dbReference type="Gene3D" id="1.10.150.130">
    <property type="match status" value="1"/>
</dbReference>
<protein>
    <submittedName>
        <fullName evidence="5">Integrase</fullName>
    </submittedName>
</protein>
<gene>
    <name evidence="5" type="ORF">NCDO2118_0327</name>
</gene>
<dbReference type="PROSITE" id="PS51898">
    <property type="entry name" value="TYR_RECOMBINASE"/>
    <property type="match status" value="1"/>
</dbReference>
<proteinExistence type="inferred from homology"/>
<dbReference type="GO" id="GO:0006310">
    <property type="term" value="P:DNA recombination"/>
    <property type="evidence" value="ECO:0007669"/>
    <property type="project" value="UniProtKB-KW"/>
</dbReference>
<evidence type="ECO:0000313" key="5">
    <source>
        <dbReference type="EMBL" id="AII11826.1"/>
    </source>
</evidence>
<dbReference type="Proteomes" id="UP000028594">
    <property type="component" value="Chromosome"/>
</dbReference>
<reference evidence="5 6" key="1">
    <citation type="submission" date="2014-07" db="EMBL/GenBank/DDBJ databases">
        <title>Genome sequence of Lactococcus lactis subsp. lactis NCDO 2118, a GABA-producing strain.</title>
        <authorList>
            <person name="Oliveira L.C."/>
            <person name="Saraiva T.D.L."/>
            <person name="Soares S.C."/>
            <person name="Ramos R.T.J."/>
            <person name="Sa P.H.C.G."/>
            <person name="Carneiro A.R."/>
            <person name="Miranda F."/>
            <person name="Freire M."/>
            <person name="Renan W."/>
            <person name="Oliveira A.F.Jr."/>
            <person name="Santos A.R."/>
            <person name="Pinto A.C."/>
            <person name="Souza B.M."/>
            <person name="Castro C.P."/>
            <person name="Diniz C.A.A."/>
            <person name="Rocha C.S."/>
            <person name="Mariano D.C.B."/>
            <person name="Aguiar E.L."/>
            <person name="Folador E.L."/>
            <person name="Barbosa E.G.V."/>
            <person name="Aburjaile F.F."/>
            <person name="Goncalves L.A."/>
            <person name="Guimaraes L.C."/>
            <person name="Azevedo M.S.P."/>
            <person name="Agresti P.C.M."/>
            <person name="Faria R.F."/>
            <person name="Tiwari S."/>
            <person name="Almeida S.S."/>
            <person name="Hassan S.S."/>
            <person name="Pereira V.B."/>
            <person name="Abreu V.A.C."/>
            <person name="Pereira U.P."/>
            <person name="Dorella F.A."/>
            <person name="Carvalho A.F."/>
            <person name="Pereira F.L."/>
            <person name="Leal C.A.G."/>
            <person name="Figueiredo H.C.P."/>
            <person name="Silva A."/>
            <person name="Miyoshi A."/>
            <person name="Azevedo V."/>
        </authorList>
    </citation>
    <scope>NUCLEOTIDE SEQUENCE [LARGE SCALE GENOMIC DNA]</scope>
    <source>
        <strain evidence="5 6">NCDO 2118</strain>
    </source>
</reference>
<evidence type="ECO:0000256" key="3">
    <source>
        <dbReference type="ARBA" id="ARBA00023172"/>
    </source>
</evidence>
<evidence type="ECO:0000259" key="4">
    <source>
        <dbReference type="PROSITE" id="PS51898"/>
    </source>
</evidence>
<dbReference type="PANTHER" id="PTHR30349">
    <property type="entry name" value="PHAGE INTEGRASE-RELATED"/>
    <property type="match status" value="1"/>
</dbReference>
<dbReference type="SUPFAM" id="SSF56349">
    <property type="entry name" value="DNA breaking-rejoining enzymes"/>
    <property type="match status" value="1"/>
</dbReference>
<dbReference type="Gene3D" id="1.10.443.10">
    <property type="entry name" value="Intergrase catalytic core"/>
    <property type="match status" value="1"/>
</dbReference>
<dbReference type="RefSeq" id="WP_012897140.1">
    <property type="nucleotide sequence ID" value="NZ_CP009054.1"/>
</dbReference>
<evidence type="ECO:0000256" key="1">
    <source>
        <dbReference type="ARBA" id="ARBA00008857"/>
    </source>
</evidence>
<dbReference type="Pfam" id="PF00589">
    <property type="entry name" value="Phage_integrase"/>
    <property type="match status" value="1"/>
</dbReference>
<dbReference type="GO" id="GO:0003677">
    <property type="term" value="F:DNA binding"/>
    <property type="evidence" value="ECO:0007669"/>
    <property type="project" value="UniProtKB-KW"/>
</dbReference>
<evidence type="ECO:0000256" key="2">
    <source>
        <dbReference type="ARBA" id="ARBA00023125"/>
    </source>
</evidence>
<dbReference type="InterPro" id="IPR010998">
    <property type="entry name" value="Integrase_recombinase_N"/>
</dbReference>
<evidence type="ECO:0000313" key="6">
    <source>
        <dbReference type="Proteomes" id="UP000028594"/>
    </source>
</evidence>
<organism evidence="5 6">
    <name type="scientific">Lactococcus lactis subsp. lactis NCDO 2118</name>
    <dbReference type="NCBI Taxonomy" id="1117941"/>
    <lineage>
        <taxon>Bacteria</taxon>
        <taxon>Bacillati</taxon>
        <taxon>Bacillota</taxon>
        <taxon>Bacilli</taxon>
        <taxon>Lactobacillales</taxon>
        <taxon>Streptococcaceae</taxon>
        <taxon>Lactococcus</taxon>
    </lineage>
</organism>
<dbReference type="InterPro" id="IPR013762">
    <property type="entry name" value="Integrase-like_cat_sf"/>
</dbReference>
<dbReference type="CDD" id="cd01189">
    <property type="entry name" value="INT_ICEBs1_C_like"/>
    <property type="match status" value="1"/>
</dbReference>
<dbReference type="InterPro" id="IPR050090">
    <property type="entry name" value="Tyrosine_recombinase_XerCD"/>
</dbReference>
<comment type="similarity">
    <text evidence="1">Belongs to the 'phage' integrase family.</text>
</comment>
<dbReference type="KEGG" id="llx:NCDO2118_0327"/>
<feature type="domain" description="Tyr recombinase" evidence="4">
    <location>
        <begin position="165"/>
        <end position="369"/>
    </location>
</feature>
<dbReference type="InterPro" id="IPR011010">
    <property type="entry name" value="DNA_brk_join_enz"/>
</dbReference>
<accession>A0ABC8A3R8</accession>
<keyword evidence="3" id="KW-0233">DNA recombination</keyword>
<keyword evidence="2" id="KW-0238">DNA-binding</keyword>
<dbReference type="PANTHER" id="PTHR30349:SF64">
    <property type="entry name" value="PROPHAGE INTEGRASE INTD-RELATED"/>
    <property type="match status" value="1"/>
</dbReference>
<dbReference type="AlphaFoldDB" id="A0ABC8A3R8"/>
<dbReference type="EMBL" id="CP009054">
    <property type="protein sequence ID" value="AII11826.1"/>
    <property type="molecule type" value="Genomic_DNA"/>
</dbReference>